<dbReference type="STRING" id="872965.SE16_05775"/>
<evidence type="ECO:0000256" key="1">
    <source>
        <dbReference type="ARBA" id="ARBA00022801"/>
    </source>
</evidence>
<name>A0A0M9UCV5_9CHLR</name>
<keyword evidence="1" id="KW-0378">Hydrolase</keyword>
<dbReference type="AlphaFoldDB" id="A0A0M9UCV5"/>
<organism evidence="3 4">
    <name type="scientific">Ardenticatena maritima</name>
    <dbReference type="NCBI Taxonomy" id="872965"/>
    <lineage>
        <taxon>Bacteria</taxon>
        <taxon>Bacillati</taxon>
        <taxon>Chloroflexota</taxon>
        <taxon>Ardenticatenia</taxon>
        <taxon>Ardenticatenales</taxon>
        <taxon>Ardenticatenaceae</taxon>
        <taxon>Ardenticatena</taxon>
    </lineage>
</organism>
<evidence type="ECO:0000259" key="2">
    <source>
        <dbReference type="Pfam" id="PF00561"/>
    </source>
</evidence>
<proteinExistence type="predicted"/>
<dbReference type="Pfam" id="PF00561">
    <property type="entry name" value="Abhydrolase_1"/>
    <property type="match status" value="1"/>
</dbReference>
<dbReference type="InterPro" id="IPR029058">
    <property type="entry name" value="AB_hydrolase_fold"/>
</dbReference>
<reference evidence="4" key="2">
    <citation type="submission" date="2015-08" db="EMBL/GenBank/DDBJ databases">
        <title>Draft Genome Sequence of a Heterotrophic Facultative Anaerobic Bacterium Ardenticatena maritima Strain 110S.</title>
        <authorList>
            <person name="Kawaichi S."/>
            <person name="Yoshida T."/>
            <person name="Sako Y."/>
            <person name="Nakamura R."/>
        </authorList>
    </citation>
    <scope>NUCLEOTIDE SEQUENCE [LARGE SCALE GENOMIC DNA]</scope>
    <source>
        <strain evidence="4">110S</strain>
    </source>
</reference>
<dbReference type="Gene3D" id="3.40.50.1820">
    <property type="entry name" value="alpha/beta hydrolase"/>
    <property type="match status" value="1"/>
</dbReference>
<dbReference type="SUPFAM" id="SSF53474">
    <property type="entry name" value="alpha/beta-Hydrolases"/>
    <property type="match status" value="1"/>
</dbReference>
<gene>
    <name evidence="3" type="ORF">ARMA_1680</name>
</gene>
<comment type="caution">
    <text evidence="3">The sequence shown here is derived from an EMBL/GenBank/DDBJ whole genome shotgun (WGS) entry which is preliminary data.</text>
</comment>
<evidence type="ECO:0000313" key="3">
    <source>
        <dbReference type="EMBL" id="GAP63257.1"/>
    </source>
</evidence>
<dbReference type="GO" id="GO:0016787">
    <property type="term" value="F:hydrolase activity"/>
    <property type="evidence" value="ECO:0007669"/>
    <property type="project" value="UniProtKB-KW"/>
</dbReference>
<sequence length="298" mass="34241">MMTTTNHTCPYACTFLTTNGVRLHTIIAGPENGAPVVLLHGFPEFWYGWRHQIPVLAAHGCRVIVPDQRGYNLSDKPPRVADYNMDALSDDMLGLLDALGYERATLVGHDWGAAVAWWTALRTPERLHALVILNVPHPGVMRRYARRHLSQLRKSWYMFFFQIPRLPEWLIRMRGFAAGRRALLTTSRPGAFSQEDIARYVEAWQQPGALTAMINWYRALFRHPPQRLPHGPRVRVPTHILWGKRDAFLEHEMASLSRDLCDQGRLTFFDDATHWLQHEEPDAVNEAILDMVQAHKEA</sequence>
<evidence type="ECO:0000313" key="4">
    <source>
        <dbReference type="Proteomes" id="UP000037784"/>
    </source>
</evidence>
<dbReference type="PRINTS" id="PR00111">
    <property type="entry name" value="ABHYDROLASE"/>
</dbReference>
<dbReference type="InterPro" id="IPR000073">
    <property type="entry name" value="AB_hydrolase_1"/>
</dbReference>
<dbReference type="PRINTS" id="PR00412">
    <property type="entry name" value="EPOXHYDRLASE"/>
</dbReference>
<dbReference type="InParanoid" id="A0A0M9UCV5"/>
<protein>
    <recommendedName>
        <fullName evidence="2">AB hydrolase-1 domain-containing protein</fullName>
    </recommendedName>
</protein>
<feature type="domain" description="AB hydrolase-1" evidence="2">
    <location>
        <begin position="35"/>
        <end position="281"/>
    </location>
</feature>
<dbReference type="Proteomes" id="UP000037784">
    <property type="component" value="Unassembled WGS sequence"/>
</dbReference>
<dbReference type="FunCoup" id="A0A0M9UCV5">
    <property type="interactions" value="81"/>
</dbReference>
<keyword evidence="4" id="KW-1185">Reference proteome</keyword>
<reference evidence="3 4" key="1">
    <citation type="journal article" date="2015" name="Genome Announc.">
        <title>Draft Genome Sequence of a Heterotrophic Facultative Anaerobic Thermophilic Bacterium, Ardenticatena maritima Strain 110ST.</title>
        <authorList>
            <person name="Kawaichi S."/>
            <person name="Yoshida T."/>
            <person name="Sako Y."/>
            <person name="Nakamura R."/>
        </authorList>
    </citation>
    <scope>NUCLEOTIDE SEQUENCE [LARGE SCALE GENOMIC DNA]</scope>
    <source>
        <strain evidence="3 4">110S</strain>
    </source>
</reference>
<accession>A0A0M9UCV5</accession>
<dbReference type="InterPro" id="IPR000639">
    <property type="entry name" value="Epox_hydrolase-like"/>
</dbReference>
<dbReference type="EMBL" id="BBZA01000129">
    <property type="protein sequence ID" value="GAP63257.1"/>
    <property type="molecule type" value="Genomic_DNA"/>
</dbReference>
<dbReference type="PANTHER" id="PTHR43329">
    <property type="entry name" value="EPOXIDE HYDROLASE"/>
    <property type="match status" value="1"/>
</dbReference>